<dbReference type="GO" id="GO:0000049">
    <property type="term" value="F:tRNA binding"/>
    <property type="evidence" value="ECO:0007669"/>
    <property type="project" value="TreeGrafter"/>
</dbReference>
<dbReference type="Gene3D" id="3.40.50.150">
    <property type="entry name" value="Vaccinia Virus protein VP39"/>
    <property type="match status" value="1"/>
</dbReference>
<reference evidence="10 11" key="1">
    <citation type="submission" date="2016-10" db="EMBL/GenBank/DDBJ databases">
        <authorList>
            <person name="Varghese N."/>
            <person name="Submissions S."/>
        </authorList>
    </citation>
    <scope>NUCLEOTIDE SEQUENCE [LARGE SCALE GENOMIC DNA]</scope>
    <source>
        <strain evidence="10 11">DSM 1361</strain>
    </source>
</reference>
<dbReference type="FunFam" id="3.40.50.150:FF:000012">
    <property type="entry name" value="tRNA/tmRNA (uracil-C(5))-methyltransferase"/>
    <property type="match status" value="1"/>
</dbReference>
<dbReference type="GO" id="GO:0030488">
    <property type="term" value="P:tRNA methylation"/>
    <property type="evidence" value="ECO:0007669"/>
    <property type="project" value="UniProtKB-UniRule"/>
</dbReference>
<keyword evidence="1 7" id="KW-0489">Methyltransferase</keyword>
<dbReference type="InterPro" id="IPR011869">
    <property type="entry name" value="TrmA_MeTrfase"/>
</dbReference>
<dbReference type="EC" id="2.1.1.35" evidence="7"/>
<dbReference type="InterPro" id="IPR030390">
    <property type="entry name" value="MeTrfase_TrmA_AS"/>
</dbReference>
<evidence type="ECO:0000256" key="7">
    <source>
        <dbReference type="HAMAP-Rule" id="MF_01011"/>
    </source>
</evidence>
<dbReference type="CDD" id="cd02440">
    <property type="entry name" value="AdoMet_MTases"/>
    <property type="match status" value="1"/>
</dbReference>
<dbReference type="InterPro" id="IPR029063">
    <property type="entry name" value="SAM-dependent_MTases_sf"/>
</dbReference>
<feature type="binding site" evidence="7">
    <location>
        <position position="230"/>
    </location>
    <ligand>
        <name>S-adenosyl-L-methionine</name>
        <dbReference type="ChEBI" id="CHEBI:59789"/>
    </ligand>
</feature>
<dbReference type="EMBL" id="FOXF01000026">
    <property type="protein sequence ID" value="SFP46918.1"/>
    <property type="molecule type" value="Genomic_DNA"/>
</dbReference>
<evidence type="ECO:0000256" key="3">
    <source>
        <dbReference type="ARBA" id="ARBA00022691"/>
    </source>
</evidence>
<dbReference type="InterPro" id="IPR010280">
    <property type="entry name" value="U5_MeTrfase_fam"/>
</dbReference>
<comment type="similarity">
    <text evidence="7">Belongs to the class I-like SAM-binding methyltransferase superfamily. RNA M5U methyltransferase family. TrmA subfamily.</text>
</comment>
<keyword evidence="2 7" id="KW-0808">Transferase</keyword>
<dbReference type="AlphaFoldDB" id="A0A662ZHX4"/>
<evidence type="ECO:0000256" key="6">
    <source>
        <dbReference type="ARBA" id="ARBA00052788"/>
    </source>
</evidence>
<feature type="binding site" evidence="7 8">
    <location>
        <position position="308"/>
    </location>
    <ligand>
        <name>S-adenosyl-L-methionine</name>
        <dbReference type="ChEBI" id="CHEBI:59789"/>
    </ligand>
</feature>
<evidence type="ECO:0000256" key="1">
    <source>
        <dbReference type="ARBA" id="ARBA00022603"/>
    </source>
</evidence>
<dbReference type="PANTHER" id="PTHR47790:SF2">
    <property type="entry name" value="TRNA_TMRNA (URACIL-C(5))-METHYLTRANSFERASE"/>
    <property type="match status" value="1"/>
</dbReference>
<dbReference type="GO" id="GO:0030697">
    <property type="term" value="F:tRNA (uracil(54)-C5)-methyltransferase activity, S-adenosyl methionine-dependent"/>
    <property type="evidence" value="ECO:0007669"/>
    <property type="project" value="UniProtKB-UniRule"/>
</dbReference>
<keyword evidence="3 7" id="KW-0949">S-adenosyl-L-methionine</keyword>
<dbReference type="GO" id="GO:0005829">
    <property type="term" value="C:cytosol"/>
    <property type="evidence" value="ECO:0007669"/>
    <property type="project" value="TreeGrafter"/>
</dbReference>
<dbReference type="OrthoDB" id="9804590at2"/>
<feature type="binding site" evidence="7 8">
    <location>
        <position position="246"/>
    </location>
    <ligand>
        <name>S-adenosyl-L-methionine</name>
        <dbReference type="ChEBI" id="CHEBI:59789"/>
    </ligand>
</feature>
<evidence type="ECO:0000256" key="5">
    <source>
        <dbReference type="ARBA" id="ARBA00051255"/>
    </source>
</evidence>
<feature type="binding site" evidence="7 8">
    <location>
        <position position="225"/>
    </location>
    <ligand>
        <name>S-adenosyl-L-methionine</name>
        <dbReference type="ChEBI" id="CHEBI:59789"/>
    </ligand>
</feature>
<dbReference type="SUPFAM" id="SSF53335">
    <property type="entry name" value="S-adenosyl-L-methionine-dependent methyltransferases"/>
    <property type="match status" value="1"/>
</dbReference>
<dbReference type="PROSITE" id="PS51687">
    <property type="entry name" value="SAM_MT_RNA_M5U"/>
    <property type="match status" value="1"/>
</dbReference>
<evidence type="ECO:0000313" key="10">
    <source>
        <dbReference type="EMBL" id="SFP46918.1"/>
    </source>
</evidence>
<feature type="active site" description="Nucleophile" evidence="7 8">
    <location>
        <position position="333"/>
    </location>
</feature>
<evidence type="ECO:0000313" key="11">
    <source>
        <dbReference type="Proteomes" id="UP000243745"/>
    </source>
</evidence>
<feature type="binding site" evidence="7 8">
    <location>
        <position position="196"/>
    </location>
    <ligand>
        <name>S-adenosyl-L-methionine</name>
        <dbReference type="ChEBI" id="CHEBI:59789"/>
    </ligand>
</feature>
<comment type="function">
    <text evidence="7">Dual-specificity methyltransferase that catalyzes the formation of 5-methyluridine at position 54 (m5U54) in all tRNAs, and that of position 341 (m5U341) in tmRNA (transfer-mRNA).</text>
</comment>
<comment type="catalytic activity">
    <reaction evidence="6 7">
        <text>uridine(54) in tRNA + S-adenosyl-L-methionine = 5-methyluridine(54) in tRNA + S-adenosyl-L-homocysteine + H(+)</text>
        <dbReference type="Rhea" id="RHEA:42712"/>
        <dbReference type="Rhea" id="RHEA-COMP:10167"/>
        <dbReference type="Rhea" id="RHEA-COMP:10193"/>
        <dbReference type="ChEBI" id="CHEBI:15378"/>
        <dbReference type="ChEBI" id="CHEBI:57856"/>
        <dbReference type="ChEBI" id="CHEBI:59789"/>
        <dbReference type="ChEBI" id="CHEBI:65315"/>
        <dbReference type="ChEBI" id="CHEBI:74447"/>
        <dbReference type="EC" id="2.1.1.35"/>
    </reaction>
</comment>
<evidence type="ECO:0000256" key="8">
    <source>
        <dbReference type="PROSITE-ProRule" id="PRU01024"/>
    </source>
</evidence>
<evidence type="ECO:0000256" key="4">
    <source>
        <dbReference type="ARBA" id="ARBA00022694"/>
    </source>
</evidence>
<dbReference type="Proteomes" id="UP000243745">
    <property type="component" value="Unassembled WGS sequence"/>
</dbReference>
<accession>A0A662ZHX4</accession>
<dbReference type="Pfam" id="PF05958">
    <property type="entry name" value="tRNA_U5-meth_tr"/>
    <property type="match status" value="1"/>
</dbReference>
<feature type="active site" description="Proton acceptor" evidence="7">
    <location>
        <position position="368"/>
    </location>
</feature>
<name>A0A662ZHX4_9GAMM</name>
<organism evidence="10 11">
    <name type="scientific">Ruminobacter amylophilus</name>
    <dbReference type="NCBI Taxonomy" id="867"/>
    <lineage>
        <taxon>Bacteria</taxon>
        <taxon>Pseudomonadati</taxon>
        <taxon>Pseudomonadota</taxon>
        <taxon>Gammaproteobacteria</taxon>
        <taxon>Aeromonadales</taxon>
        <taxon>Succinivibrionaceae</taxon>
        <taxon>Ruminobacter</taxon>
    </lineage>
</organism>
<proteinExistence type="inferred from homology"/>
<protein>
    <recommendedName>
        <fullName evidence="7">tRNA/tmRNA (uracil-C(5))-methyltransferase</fullName>
        <ecNumber evidence="7">2.1.1.35</ecNumber>
    </recommendedName>
    <alternativeName>
        <fullName evidence="7">tRNA (uracil(54)-C(5))-methyltransferase</fullName>
    </alternativeName>
    <alternativeName>
        <fullName evidence="7">tRNA(m5U54)-methyltransferase</fullName>
        <shortName evidence="7">RUMT</shortName>
    </alternativeName>
    <alternativeName>
        <fullName evidence="7">tmRNA (uracil(341)-C(5))-methyltransferase</fullName>
    </alternativeName>
</protein>
<feature type="active site" evidence="9">
    <location>
        <position position="333"/>
    </location>
</feature>
<sequence>MKDFETLDTSSYDTQLANKTSKLLAEFKNLFTIPEPEIFTSEPINYRMRAKFCIYLEGELVRYYMVDTSDNSKRKVFLTKFPTASKLINDLMPVVADYISSHRELSVKFFEIDFLTTLSGEALITLLYHRKLDESWIEEAKNLLGHLREKFPDNIINIIGRAFKQKILLDTDCVYETLTVNNKQFRYQQVENSFTQPNAHVSEKMLTWVQNNTSDLSDTDLLELYCGNGNFSIALAGNFRKILATEISKTSVESAQINIAMNNVTNLKIIRLSAEEFTEALNKKREFNRLKNNNVNLDEYSCRTVLVDPPRAGLDKDTIDLLKRYEIIIYISCNPVTLMDNLKSLTETHRISKFAFFDQFPYTEEHIESGVILTRMQ</sequence>
<keyword evidence="4 7" id="KW-0819">tRNA processing</keyword>
<dbReference type="Gene3D" id="2.40.50.1070">
    <property type="match status" value="1"/>
</dbReference>
<evidence type="ECO:0000256" key="9">
    <source>
        <dbReference type="PROSITE-ProRule" id="PRU10015"/>
    </source>
</evidence>
<comment type="catalytic activity">
    <reaction evidence="5 7">
        <text>uridine(341) in tmRNA + S-adenosyl-L-methionine = 5-methyluridine(341) in tmRNA + S-adenosyl-L-homocysteine + H(+)</text>
        <dbReference type="Rhea" id="RHEA:43612"/>
        <dbReference type="Rhea" id="RHEA-COMP:10630"/>
        <dbReference type="Rhea" id="RHEA-COMP:10631"/>
        <dbReference type="ChEBI" id="CHEBI:15378"/>
        <dbReference type="ChEBI" id="CHEBI:57856"/>
        <dbReference type="ChEBI" id="CHEBI:59789"/>
        <dbReference type="ChEBI" id="CHEBI:65315"/>
        <dbReference type="ChEBI" id="CHEBI:74447"/>
    </reaction>
</comment>
<dbReference type="GO" id="GO:0019843">
    <property type="term" value="F:rRNA binding"/>
    <property type="evidence" value="ECO:0007669"/>
    <property type="project" value="TreeGrafter"/>
</dbReference>
<evidence type="ECO:0000256" key="2">
    <source>
        <dbReference type="ARBA" id="ARBA00022679"/>
    </source>
</evidence>
<keyword evidence="11" id="KW-1185">Reference proteome</keyword>
<dbReference type="RefSeq" id="WP_093142435.1">
    <property type="nucleotide sequence ID" value="NZ_FOXF01000026.1"/>
</dbReference>
<dbReference type="PANTHER" id="PTHR47790">
    <property type="entry name" value="TRNA/TMRNA (URACIL-C(5))-METHYLTRANSFERASE"/>
    <property type="match status" value="1"/>
</dbReference>
<dbReference type="HAMAP" id="MF_01011">
    <property type="entry name" value="RNA_methyltr_TrmA"/>
    <property type="match status" value="1"/>
</dbReference>
<dbReference type="FunFam" id="2.40.50.1070:FF:000001">
    <property type="entry name" value="tRNA/tmRNA (uracil-C(5))-methyltransferase"/>
    <property type="match status" value="1"/>
</dbReference>
<dbReference type="NCBIfam" id="TIGR02143">
    <property type="entry name" value="trmA_only"/>
    <property type="match status" value="1"/>
</dbReference>
<dbReference type="PROSITE" id="PS01230">
    <property type="entry name" value="TRMA_1"/>
    <property type="match status" value="1"/>
</dbReference>
<gene>
    <name evidence="7" type="primary">trmA</name>
    <name evidence="10" type="ORF">SAMN02910344_01472</name>
</gene>